<keyword evidence="3 5" id="KW-0442">Lipid degradation</keyword>
<evidence type="ECO:0000256" key="7">
    <source>
        <dbReference type="SAM" id="MobiDB-lite"/>
    </source>
</evidence>
<comment type="similarity">
    <text evidence="6">Belongs to the PLPL family.</text>
</comment>
<evidence type="ECO:0000313" key="10">
    <source>
        <dbReference type="Proteomes" id="UP000324767"/>
    </source>
</evidence>
<dbReference type="SUPFAM" id="SSF52151">
    <property type="entry name" value="FabD/lysophospholipase-like"/>
    <property type="match status" value="1"/>
</dbReference>
<dbReference type="InterPro" id="IPR016035">
    <property type="entry name" value="Acyl_Trfase/lysoPLipase"/>
</dbReference>
<evidence type="ECO:0000313" key="9">
    <source>
        <dbReference type="EMBL" id="KAA6407510.1"/>
    </source>
</evidence>
<dbReference type="EC" id="3.1.1.-" evidence="6"/>
<dbReference type="InterPro" id="IPR021771">
    <property type="entry name" value="Triacylglycerol_lipase_N"/>
</dbReference>
<dbReference type="OrthoDB" id="10049244at2759"/>
<feature type="short sequence motif" description="GXSXG" evidence="5">
    <location>
        <begin position="257"/>
        <end position="261"/>
    </location>
</feature>
<feature type="compositionally biased region" description="Low complexity" evidence="7">
    <location>
        <begin position="20"/>
        <end position="29"/>
    </location>
</feature>
<sequence length="846" mass="92940">MSFLQQSSFLTSAKHHASSTTAAAVSAPTKEQHGHQPLRSKSSLASLVHLVRNPIAAVGEWRAPDGSGQEERARRQRCDDRKQVLYLRLRNAEKYEDWQAAAAKLDEIENNNAWKSVFDSADYDPALVEARLKQLDEARISCDVKRMLFLVKTSLTRGLGDMGNLKLYKHTHIGTKDLIERYITSALETLDALVDVSARDRSHGLEPKYILQQVLSARQSFGRSALLLSGGATFGMNHIGVLKALWEARLLPRIISGASAGSIVCAVFCTRTDEEMPQLLENFCHGDLAVFEEEGNEDGILRKVARFLKYGALFDISHLTRVMRGMLGDMTFQEAYNRTRRILNICVSSASLYELPRLLNYVTAPNVLIWSAVAASCSVPLIFSAASLLAKDPRTGEAVPWNASPQRWIDGSVDNDIPMTRLAEMFNVNHFIVSQVNPHVVPFLAKEEDLIAQEAQQSSSTISAGPTWFNSIAHMAKGEALHRMRVTAEMGVFSNSLSKAVSVLSQKYSGDITILPEISFADFPRMLSNPTPTFMVHAMLCGERATWPKLSRVKNHCAIELALDDAVQKLRARVVFSPSQVDLRLGGPAASRVNSEARPGGRRIRGGYRGRRKTSRDSEPDTPTARDIETHLNVAFPREHQKSRSFGTVVLQPEDPPMSLSFSEQTPDELVSSTAHLRFSFPHYDVPSGVEETSNTTTSTETTDNDHGSISLSPGSPASPSSPAFPRVWPTSNQLFPFASQPATPHGYQGGFALLSPAVSTHPSPSAETVTGSPTSPSVHGLLMTPASPPAPSSPERRYKRLFHHTREGMSSMAASTHTGLKRSSSRLKLDISGTRGMVMRKKKPD</sequence>
<evidence type="ECO:0000259" key="8">
    <source>
        <dbReference type="PROSITE" id="PS51635"/>
    </source>
</evidence>
<feature type="domain" description="PNPLA" evidence="8">
    <location>
        <begin position="226"/>
        <end position="423"/>
    </location>
</feature>
<organism evidence="9 10">
    <name type="scientific">Lasallia pustulata</name>
    <dbReference type="NCBI Taxonomy" id="136370"/>
    <lineage>
        <taxon>Eukaryota</taxon>
        <taxon>Fungi</taxon>
        <taxon>Dikarya</taxon>
        <taxon>Ascomycota</taxon>
        <taxon>Pezizomycotina</taxon>
        <taxon>Lecanoromycetes</taxon>
        <taxon>OSLEUM clade</taxon>
        <taxon>Umbilicariomycetidae</taxon>
        <taxon>Umbilicariales</taxon>
        <taxon>Umbilicariaceae</taxon>
        <taxon>Lasallia</taxon>
    </lineage>
</organism>
<dbReference type="InterPro" id="IPR002641">
    <property type="entry name" value="PNPLA_dom"/>
</dbReference>
<keyword evidence="2 5" id="KW-0378">Hydrolase</keyword>
<evidence type="ECO:0000256" key="6">
    <source>
        <dbReference type="RuleBase" id="RU362055"/>
    </source>
</evidence>
<protein>
    <recommendedName>
        <fullName evidence="6">Patatin-like phospholipase domain-containing protein</fullName>
        <ecNumber evidence="6">3.1.1.-</ecNumber>
    </recommendedName>
</protein>
<evidence type="ECO:0000256" key="3">
    <source>
        <dbReference type="ARBA" id="ARBA00022963"/>
    </source>
</evidence>
<dbReference type="InterPro" id="IPR050301">
    <property type="entry name" value="NTE"/>
</dbReference>
<evidence type="ECO:0000256" key="2">
    <source>
        <dbReference type="ARBA" id="ARBA00022801"/>
    </source>
</evidence>
<dbReference type="PANTHER" id="PTHR14226:SF10">
    <property type="entry name" value="TRIACYLGLYCEROL LIPASE 4-RELATED"/>
    <property type="match status" value="1"/>
</dbReference>
<keyword evidence="4 5" id="KW-0443">Lipid metabolism</keyword>
<dbReference type="PANTHER" id="PTHR14226">
    <property type="entry name" value="NEUROPATHY TARGET ESTERASE/SWISS CHEESE D.MELANOGASTER"/>
    <property type="match status" value="1"/>
</dbReference>
<gene>
    <name evidence="9" type="ORF">FRX48_08753</name>
</gene>
<evidence type="ECO:0000256" key="5">
    <source>
        <dbReference type="PROSITE-ProRule" id="PRU01161"/>
    </source>
</evidence>
<dbReference type="GO" id="GO:0006641">
    <property type="term" value="P:triglyceride metabolic process"/>
    <property type="evidence" value="ECO:0007669"/>
    <property type="project" value="UniProtKB-ARBA"/>
</dbReference>
<feature type="region of interest" description="Disordered" evidence="7">
    <location>
        <begin position="589"/>
        <end position="629"/>
    </location>
</feature>
<reference evidence="9 10" key="1">
    <citation type="submission" date="2019-09" db="EMBL/GenBank/DDBJ databases">
        <title>The hologenome of the rock-dwelling lichen Lasallia pustulata.</title>
        <authorList>
            <person name="Greshake Tzovaras B."/>
            <person name="Segers F."/>
            <person name="Bicker A."/>
            <person name="Dal Grande F."/>
            <person name="Otte J."/>
            <person name="Hankeln T."/>
            <person name="Schmitt I."/>
            <person name="Ebersberger I."/>
        </authorList>
    </citation>
    <scope>NUCLEOTIDE SEQUENCE [LARGE SCALE GENOMIC DNA]</scope>
    <source>
        <strain evidence="9">A1-1</strain>
    </source>
</reference>
<feature type="region of interest" description="Disordered" evidence="7">
    <location>
        <begin position="683"/>
        <end position="726"/>
    </location>
</feature>
<dbReference type="GO" id="GO:0016042">
    <property type="term" value="P:lipid catabolic process"/>
    <property type="evidence" value="ECO:0007669"/>
    <property type="project" value="UniProtKB-UniRule"/>
</dbReference>
<dbReference type="Gene3D" id="3.40.1090.10">
    <property type="entry name" value="Cytosolic phospholipase A2 catalytic domain"/>
    <property type="match status" value="2"/>
</dbReference>
<dbReference type="CDD" id="cd07230">
    <property type="entry name" value="Pat_TGL4-5_like"/>
    <property type="match status" value="1"/>
</dbReference>
<evidence type="ECO:0000256" key="1">
    <source>
        <dbReference type="ARBA" id="ARBA00002682"/>
    </source>
</evidence>
<comment type="caution">
    <text evidence="9">The sequence shown here is derived from an EMBL/GenBank/DDBJ whole genome shotgun (WGS) entry which is preliminary data.</text>
</comment>
<dbReference type="Pfam" id="PF01734">
    <property type="entry name" value="Patatin"/>
    <property type="match status" value="1"/>
</dbReference>
<dbReference type="GO" id="GO:0004806">
    <property type="term" value="F:triacylglycerol lipase activity"/>
    <property type="evidence" value="ECO:0007669"/>
    <property type="project" value="InterPro"/>
</dbReference>
<accession>A0A5M8PF43</accession>
<comment type="function">
    <text evidence="6">Lipid hydrolase.</text>
</comment>
<feature type="compositionally biased region" description="Low complexity" evidence="7">
    <location>
        <begin position="692"/>
        <end position="726"/>
    </location>
</feature>
<dbReference type="GO" id="GO:0016020">
    <property type="term" value="C:membrane"/>
    <property type="evidence" value="ECO:0007669"/>
    <property type="project" value="UniProtKB-SubCell"/>
</dbReference>
<feature type="compositionally biased region" description="Basic residues" evidence="7">
    <location>
        <begin position="600"/>
        <end position="614"/>
    </location>
</feature>
<feature type="active site" description="Nucleophile" evidence="5">
    <location>
        <position position="259"/>
    </location>
</feature>
<comment type="caution">
    <text evidence="5">Lacks conserved residue(s) required for the propagation of feature annotation.</text>
</comment>
<dbReference type="AlphaFoldDB" id="A0A5M8PF43"/>
<feature type="active site" description="Proton acceptor" evidence="5">
    <location>
        <position position="410"/>
    </location>
</feature>
<proteinExistence type="inferred from homology"/>
<comment type="subcellular location">
    <subcellularLocation>
        <location evidence="6">Membrane</location>
        <topology evidence="6">Single-pass membrane protein</topology>
    </subcellularLocation>
</comment>
<dbReference type="PROSITE" id="PS51635">
    <property type="entry name" value="PNPLA"/>
    <property type="match status" value="1"/>
</dbReference>
<dbReference type="Proteomes" id="UP000324767">
    <property type="component" value="Unassembled WGS sequence"/>
</dbReference>
<evidence type="ECO:0000256" key="4">
    <source>
        <dbReference type="ARBA" id="ARBA00023098"/>
    </source>
</evidence>
<feature type="region of interest" description="Disordered" evidence="7">
    <location>
        <begin position="20"/>
        <end position="40"/>
    </location>
</feature>
<comment type="function">
    <text evidence="1">Probable lipid hydrolase.</text>
</comment>
<feature type="compositionally biased region" description="Basic and acidic residues" evidence="7">
    <location>
        <begin position="615"/>
        <end position="629"/>
    </location>
</feature>
<name>A0A5M8PF43_9LECA</name>
<dbReference type="EMBL" id="VXIT01000017">
    <property type="protein sequence ID" value="KAA6407510.1"/>
    <property type="molecule type" value="Genomic_DNA"/>
</dbReference>
<dbReference type="Pfam" id="PF11815">
    <property type="entry name" value="DUF3336"/>
    <property type="match status" value="1"/>
</dbReference>